<keyword evidence="1" id="KW-1133">Transmembrane helix</keyword>
<organism evidence="2 3">
    <name type="scientific">Eggerthella guodeyinii</name>
    <dbReference type="NCBI Taxonomy" id="2690837"/>
    <lineage>
        <taxon>Bacteria</taxon>
        <taxon>Bacillati</taxon>
        <taxon>Actinomycetota</taxon>
        <taxon>Coriobacteriia</taxon>
        <taxon>Eggerthellales</taxon>
        <taxon>Eggerthellaceae</taxon>
        <taxon>Eggerthella</taxon>
    </lineage>
</organism>
<dbReference type="Proteomes" id="UP000438093">
    <property type="component" value="Unassembled WGS sequence"/>
</dbReference>
<feature type="transmembrane region" description="Helical" evidence="1">
    <location>
        <begin position="12"/>
        <end position="37"/>
    </location>
</feature>
<evidence type="ECO:0000313" key="2">
    <source>
        <dbReference type="EMBL" id="MRX82234.1"/>
    </source>
</evidence>
<accession>A0A6N7RM58</accession>
<protein>
    <submittedName>
        <fullName evidence="2">Uncharacterized protein</fullName>
    </submittedName>
</protein>
<name>A0A6N7RM58_9ACTN</name>
<reference evidence="3" key="1">
    <citation type="submission" date="2019-08" db="EMBL/GenBank/DDBJ databases">
        <title>Arthrobacter sp. nov., isolated from plateau pika and Tibetan wild ass.</title>
        <authorList>
            <person name="Ge Y."/>
        </authorList>
    </citation>
    <scope>NUCLEOTIDE SEQUENCE [LARGE SCALE GENOMIC DNA]</scope>
    <source>
        <strain evidence="3">HF-4214</strain>
    </source>
</reference>
<keyword evidence="1" id="KW-0472">Membrane</keyword>
<keyword evidence="1" id="KW-0812">Transmembrane</keyword>
<gene>
    <name evidence="2" type="ORF">GJG86_06975</name>
</gene>
<dbReference type="EMBL" id="VTFY01000004">
    <property type="protein sequence ID" value="MRX82234.1"/>
    <property type="molecule type" value="Genomic_DNA"/>
</dbReference>
<proteinExistence type="predicted"/>
<evidence type="ECO:0000256" key="1">
    <source>
        <dbReference type="SAM" id="Phobius"/>
    </source>
</evidence>
<dbReference type="RefSeq" id="WP_154333103.1">
    <property type="nucleotide sequence ID" value="NZ_VTFY01000004.1"/>
</dbReference>
<keyword evidence="3" id="KW-1185">Reference proteome</keyword>
<comment type="caution">
    <text evidence="2">The sequence shown here is derived from an EMBL/GenBank/DDBJ whole genome shotgun (WGS) entry which is preliminary data.</text>
</comment>
<sequence length="46" mass="4601">MSTHYGNREPNGCGGCLAAFVVIAFFATAAGACWQIGAAVARAVVA</sequence>
<evidence type="ECO:0000313" key="3">
    <source>
        <dbReference type="Proteomes" id="UP000438093"/>
    </source>
</evidence>
<dbReference type="AlphaFoldDB" id="A0A6N7RM58"/>